<dbReference type="InterPro" id="IPR016047">
    <property type="entry name" value="M23ase_b-sheet_dom"/>
</dbReference>
<protein>
    <submittedName>
        <fullName evidence="4">Murein DD-endopeptidase MepM and murein hydrolase activator NlpD, contain LysM domain</fullName>
    </submittedName>
</protein>
<feature type="region of interest" description="Disordered" evidence="2">
    <location>
        <begin position="106"/>
        <end position="160"/>
    </location>
</feature>
<keyword evidence="4" id="KW-0378">Hydrolase</keyword>
<keyword evidence="5" id="KW-1185">Reference proteome</keyword>
<reference evidence="4 5" key="1">
    <citation type="submission" date="2016-10" db="EMBL/GenBank/DDBJ databases">
        <authorList>
            <person name="de Groot N.N."/>
        </authorList>
    </citation>
    <scope>NUCLEOTIDE SEQUENCE [LARGE SCALE GENOMIC DNA]</scope>
    <source>
        <strain evidence="4 5">DSM 20117</strain>
    </source>
</reference>
<dbReference type="AlphaFoldDB" id="A0A1H1B6M2"/>
<dbReference type="STRING" id="37928.SAMN04489742_1246"/>
<dbReference type="Gene3D" id="2.70.70.10">
    <property type="entry name" value="Glucose Permease (Domain IIA)"/>
    <property type="match status" value="1"/>
</dbReference>
<dbReference type="PANTHER" id="PTHR21666:SF289">
    <property type="entry name" value="L-ALA--D-GLU ENDOPEPTIDASE"/>
    <property type="match status" value="1"/>
</dbReference>
<feature type="domain" description="M23ase beta-sheet core" evidence="3">
    <location>
        <begin position="184"/>
        <end position="279"/>
    </location>
</feature>
<keyword evidence="1" id="KW-0732">Signal</keyword>
<dbReference type="OrthoDB" id="5496837at2"/>
<name>A0A1H1B6M2_9MICC</name>
<evidence type="ECO:0000259" key="3">
    <source>
        <dbReference type="Pfam" id="PF01551"/>
    </source>
</evidence>
<organism evidence="4 5">
    <name type="scientific">Crystallibacter crystallopoietes</name>
    <dbReference type="NCBI Taxonomy" id="37928"/>
    <lineage>
        <taxon>Bacteria</taxon>
        <taxon>Bacillati</taxon>
        <taxon>Actinomycetota</taxon>
        <taxon>Actinomycetes</taxon>
        <taxon>Micrococcales</taxon>
        <taxon>Micrococcaceae</taxon>
        <taxon>Crystallibacter</taxon>
    </lineage>
</organism>
<dbReference type="InterPro" id="IPR050570">
    <property type="entry name" value="Cell_wall_metabolism_enzyme"/>
</dbReference>
<dbReference type="Pfam" id="PF01551">
    <property type="entry name" value="Peptidase_M23"/>
    <property type="match status" value="1"/>
</dbReference>
<proteinExistence type="predicted"/>
<feature type="region of interest" description="Disordered" evidence="2">
    <location>
        <begin position="1"/>
        <end position="50"/>
    </location>
</feature>
<dbReference type="SUPFAM" id="SSF51261">
    <property type="entry name" value="Duplicated hybrid motif"/>
    <property type="match status" value="1"/>
</dbReference>
<gene>
    <name evidence="4" type="ORF">SAMN04489742_1246</name>
</gene>
<dbReference type="EMBL" id="FNKH01000002">
    <property type="protein sequence ID" value="SDQ47046.1"/>
    <property type="molecule type" value="Genomic_DNA"/>
</dbReference>
<dbReference type="CDD" id="cd12797">
    <property type="entry name" value="M23_peptidase"/>
    <property type="match status" value="1"/>
</dbReference>
<dbReference type="PANTHER" id="PTHR21666">
    <property type="entry name" value="PEPTIDASE-RELATED"/>
    <property type="match status" value="1"/>
</dbReference>
<feature type="compositionally biased region" description="Basic and acidic residues" evidence="2">
    <location>
        <begin position="106"/>
        <end position="149"/>
    </location>
</feature>
<sequence>MRGPPLHTNKPVRGRRRAEDTSLLTAARNQDSDGRRRATKRRFTASTSQKAGLALAATGIIALAAVPTAQAVSGNEDLSGVSAASTSSAPVTAAQDSEMKFERIEVTSKAAPEQKAEPKTEVKAASIEKTDDAKDKPKAEPKKESKAASKETAASGLASPVAELNQSSGFGYRINPVTGAAGEFHNGSDYALACGTDVKAAAAGKVVEASSSAVGYGNRIVIEHADGMKTTYNHLQSIGISQGQKVSAGDSIADLGTTGNSTGCHLHFEVVVGGEEVDPAKFL</sequence>
<evidence type="ECO:0000256" key="1">
    <source>
        <dbReference type="ARBA" id="ARBA00022729"/>
    </source>
</evidence>
<evidence type="ECO:0000256" key="2">
    <source>
        <dbReference type="SAM" id="MobiDB-lite"/>
    </source>
</evidence>
<dbReference type="GO" id="GO:0004222">
    <property type="term" value="F:metalloendopeptidase activity"/>
    <property type="evidence" value="ECO:0007669"/>
    <property type="project" value="TreeGrafter"/>
</dbReference>
<evidence type="ECO:0000313" key="4">
    <source>
        <dbReference type="EMBL" id="SDQ47046.1"/>
    </source>
</evidence>
<accession>A0A1H1B6M2</accession>
<dbReference type="KEGG" id="acry:AC20117_11125"/>
<evidence type="ECO:0000313" key="5">
    <source>
        <dbReference type="Proteomes" id="UP000181917"/>
    </source>
</evidence>
<dbReference type="InterPro" id="IPR011055">
    <property type="entry name" value="Dup_hybrid_motif"/>
</dbReference>
<dbReference type="Proteomes" id="UP000181917">
    <property type="component" value="Unassembled WGS sequence"/>
</dbReference>